<name>A0ABR4C554_9HELO</name>
<dbReference type="EMBL" id="JAZHXI010000013">
    <property type="protein sequence ID" value="KAL2065073.1"/>
    <property type="molecule type" value="Genomic_DNA"/>
</dbReference>
<evidence type="ECO:0000313" key="2">
    <source>
        <dbReference type="Proteomes" id="UP001595075"/>
    </source>
</evidence>
<proteinExistence type="predicted"/>
<sequence length="298" mass="34181">MASRIIPADNPVLIAAKADNEIILRAINSKTFPPEAQLQSCEPDRHEIHEYLLDLTKNFWYDEHRARTWGYTIIRTAYRAGDDEKFKIGIDTIHRFLRLWSDVELQSATREIFGPPGGLRGNYEFKFYWPEGMPETADSTPNEVLLGRFINDIVEDKESLNEATVPQVSEYFKHWAYSHWNGVPAHISAGSPRLKSCILLDAETLDHLQIAHEAILNSPSTARGFNLGGEFWVKIVDSFPQPRYPSGLADCYRLRLGDLVDFWFGRTWSDPNRSTKPIIGQPSDVYWYVRGNYEGDDD</sequence>
<reference evidence="1 2" key="1">
    <citation type="journal article" date="2024" name="Commun. Biol.">
        <title>Comparative genomic analysis of thermophilic fungi reveals convergent evolutionary adaptations and gene losses.</title>
        <authorList>
            <person name="Steindorff A.S."/>
            <person name="Aguilar-Pontes M.V."/>
            <person name="Robinson A.J."/>
            <person name="Andreopoulos B."/>
            <person name="LaButti K."/>
            <person name="Kuo A."/>
            <person name="Mondo S."/>
            <person name="Riley R."/>
            <person name="Otillar R."/>
            <person name="Haridas S."/>
            <person name="Lipzen A."/>
            <person name="Grimwood J."/>
            <person name="Schmutz J."/>
            <person name="Clum A."/>
            <person name="Reid I.D."/>
            <person name="Moisan M.C."/>
            <person name="Butler G."/>
            <person name="Nguyen T.T.M."/>
            <person name="Dewar K."/>
            <person name="Conant G."/>
            <person name="Drula E."/>
            <person name="Henrissat B."/>
            <person name="Hansel C."/>
            <person name="Singer S."/>
            <person name="Hutchinson M.I."/>
            <person name="de Vries R.P."/>
            <person name="Natvig D.O."/>
            <person name="Powell A.J."/>
            <person name="Tsang A."/>
            <person name="Grigoriev I.V."/>
        </authorList>
    </citation>
    <scope>NUCLEOTIDE SEQUENCE [LARGE SCALE GENOMIC DNA]</scope>
    <source>
        <strain evidence="1 2">CBS 494.80</strain>
    </source>
</reference>
<dbReference type="Proteomes" id="UP001595075">
    <property type="component" value="Unassembled WGS sequence"/>
</dbReference>
<evidence type="ECO:0000313" key="1">
    <source>
        <dbReference type="EMBL" id="KAL2065073.1"/>
    </source>
</evidence>
<gene>
    <name evidence="1" type="ORF">VTL71DRAFT_4213</name>
</gene>
<keyword evidence="2" id="KW-1185">Reference proteome</keyword>
<accession>A0ABR4C554</accession>
<organism evidence="1 2">
    <name type="scientific">Oculimacula yallundae</name>
    <dbReference type="NCBI Taxonomy" id="86028"/>
    <lineage>
        <taxon>Eukaryota</taxon>
        <taxon>Fungi</taxon>
        <taxon>Dikarya</taxon>
        <taxon>Ascomycota</taxon>
        <taxon>Pezizomycotina</taxon>
        <taxon>Leotiomycetes</taxon>
        <taxon>Helotiales</taxon>
        <taxon>Ploettnerulaceae</taxon>
        <taxon>Oculimacula</taxon>
    </lineage>
</organism>
<comment type="caution">
    <text evidence="1">The sequence shown here is derived from an EMBL/GenBank/DDBJ whole genome shotgun (WGS) entry which is preliminary data.</text>
</comment>
<protein>
    <submittedName>
        <fullName evidence="1">Uncharacterized protein</fullName>
    </submittedName>
</protein>